<sequence>MRSILTAVFAAGLTFGAAAAAAPAFAEPPGPGDQQCVPGQNGNPHPGFKAGVCGKK</sequence>
<evidence type="ECO:0000313" key="3">
    <source>
        <dbReference type="EMBL" id="MEN2744850.1"/>
    </source>
</evidence>
<feature type="region of interest" description="Disordered" evidence="1">
    <location>
        <begin position="26"/>
        <end position="56"/>
    </location>
</feature>
<feature type="chain" id="PRO_5046592256" evidence="2">
    <location>
        <begin position="27"/>
        <end position="56"/>
    </location>
</feature>
<evidence type="ECO:0000313" key="4">
    <source>
        <dbReference type="Proteomes" id="UP001422074"/>
    </source>
</evidence>
<keyword evidence="2" id="KW-0732">Signal</keyword>
<evidence type="ECO:0000256" key="1">
    <source>
        <dbReference type="SAM" id="MobiDB-lite"/>
    </source>
</evidence>
<feature type="signal peptide" evidence="2">
    <location>
        <begin position="1"/>
        <end position="26"/>
    </location>
</feature>
<reference evidence="3 4" key="1">
    <citation type="submission" date="2024-05" db="EMBL/GenBank/DDBJ databases">
        <title>Sinomonas sp. nov., isolated from a waste landfill.</title>
        <authorList>
            <person name="Zhao Y."/>
        </authorList>
    </citation>
    <scope>NUCLEOTIDE SEQUENCE [LARGE SCALE GENOMIC DNA]</scope>
    <source>
        <strain evidence="3 4">CCTCC AB2014300</strain>
    </source>
</reference>
<comment type="caution">
    <text evidence="3">The sequence shown here is derived from an EMBL/GenBank/DDBJ whole genome shotgun (WGS) entry which is preliminary data.</text>
</comment>
<dbReference type="RefSeq" id="WP_345885163.1">
    <property type="nucleotide sequence ID" value="NZ_JBDFRB010000007.1"/>
</dbReference>
<accession>A0ABU9X094</accession>
<evidence type="ECO:0000256" key="2">
    <source>
        <dbReference type="SAM" id="SignalP"/>
    </source>
</evidence>
<organism evidence="3 4">
    <name type="scientific">Sinomonas halotolerans</name>
    <dbReference type="NCBI Taxonomy" id="1644133"/>
    <lineage>
        <taxon>Bacteria</taxon>
        <taxon>Bacillati</taxon>
        <taxon>Actinomycetota</taxon>
        <taxon>Actinomycetes</taxon>
        <taxon>Micrococcales</taxon>
        <taxon>Micrococcaceae</taxon>
        <taxon>Sinomonas</taxon>
    </lineage>
</organism>
<gene>
    <name evidence="3" type="ORF">ABCQ75_09900</name>
</gene>
<keyword evidence="4" id="KW-1185">Reference proteome</keyword>
<proteinExistence type="predicted"/>
<dbReference type="EMBL" id="JBDFRB010000007">
    <property type="protein sequence ID" value="MEN2744850.1"/>
    <property type="molecule type" value="Genomic_DNA"/>
</dbReference>
<name>A0ABU9X094_9MICC</name>
<protein>
    <submittedName>
        <fullName evidence="3">Uncharacterized protein</fullName>
    </submittedName>
</protein>
<dbReference type="Proteomes" id="UP001422074">
    <property type="component" value="Unassembled WGS sequence"/>
</dbReference>